<sequence>MTKAFTLFEFILSLILFAIIASLLSKPLSHFYFLNFNILKTHDLITQTHLNLIKIEKLIQNCTYITFVNHTLKCFLKDRLISLKENKPYLINSALILENNNTFYSPQSDLQIQLQNRKDLYNDHESILYGLKNKAIEKIFVQENNTILANFTGNFTPLQGQLIITLKNEELIYELKPKFNNELNQKGLISKNISLFKLHNNKLKICSKEQHCLEKRLML</sequence>
<dbReference type="EMBL" id="CP031611">
    <property type="protein sequence ID" value="AXP08435.1"/>
    <property type="molecule type" value="Genomic_DNA"/>
</dbReference>
<dbReference type="STRING" id="1813019.A2J15_03940"/>
<accession>A0A424Z207</accession>
<organism evidence="2 4">
    <name type="scientific">Campylobacter hepaticus</name>
    <dbReference type="NCBI Taxonomy" id="1813019"/>
    <lineage>
        <taxon>Bacteria</taxon>
        <taxon>Pseudomonadati</taxon>
        <taxon>Campylobacterota</taxon>
        <taxon>Epsilonproteobacteria</taxon>
        <taxon>Campylobacterales</taxon>
        <taxon>Campylobacteraceae</taxon>
        <taxon>Campylobacter</taxon>
    </lineage>
</organism>
<dbReference type="RefSeq" id="WP_066778770.1">
    <property type="nucleotide sequence ID" value="NZ_CBCSFE010000001.1"/>
</dbReference>
<keyword evidence="3" id="KW-1185">Reference proteome</keyword>
<gene>
    <name evidence="1" type="ORF">A2J15_001590</name>
    <name evidence="2" type="ORF">DZD40_02205</name>
</gene>
<dbReference type="Proteomes" id="UP000093205">
    <property type="component" value="Chromosome"/>
</dbReference>
<dbReference type="EMBL" id="QURW01000004">
    <property type="protein sequence ID" value="RQD88151.1"/>
    <property type="molecule type" value="Genomic_DNA"/>
</dbReference>
<dbReference type="OrthoDB" id="5360232at2"/>
<proteinExistence type="predicted"/>
<evidence type="ECO:0000313" key="4">
    <source>
        <dbReference type="Proteomes" id="UP000286095"/>
    </source>
</evidence>
<dbReference type="AlphaFoldDB" id="A0A424Z207"/>
<dbReference type="GeneID" id="44004197"/>
<reference evidence="3 4" key="1">
    <citation type="submission" date="2018-08" db="EMBL/GenBank/DDBJ databases">
        <title>Survival mechanisms of Campylobacter hepaticus identified by genomic analysis and comparative transcriptomic analysis of in vivo and in vitro derived bacteria.</title>
        <authorList>
            <person name="Van T.T.H."/>
            <person name="Moore R.J."/>
        </authorList>
    </citation>
    <scope>NUCLEOTIDE SEQUENCE [LARGE SCALE GENOMIC DNA]</scope>
    <source>
        <strain evidence="2 4">54L</strain>
        <strain evidence="1 3">HV10</strain>
    </source>
</reference>
<dbReference type="Proteomes" id="UP000286095">
    <property type="component" value="Unassembled WGS sequence"/>
</dbReference>
<evidence type="ECO:0000313" key="3">
    <source>
        <dbReference type="Proteomes" id="UP000093205"/>
    </source>
</evidence>
<evidence type="ECO:0000313" key="2">
    <source>
        <dbReference type="EMBL" id="RQD88151.1"/>
    </source>
</evidence>
<dbReference type="KEGG" id="chw:A2J15_001590"/>
<protein>
    <recommendedName>
        <fullName evidence="5">Periplasmic protein</fullName>
    </recommendedName>
</protein>
<name>A0A424Z207_9BACT</name>
<evidence type="ECO:0000313" key="1">
    <source>
        <dbReference type="EMBL" id="AXP08435.1"/>
    </source>
</evidence>
<evidence type="ECO:0008006" key="5">
    <source>
        <dbReference type="Google" id="ProtNLM"/>
    </source>
</evidence>